<evidence type="ECO:0000256" key="12">
    <source>
        <dbReference type="RuleBase" id="RU364091"/>
    </source>
</evidence>
<dbReference type="GO" id="GO:0005886">
    <property type="term" value="C:plasma membrane"/>
    <property type="evidence" value="ECO:0007669"/>
    <property type="project" value="UniProtKB-SubCell"/>
</dbReference>
<evidence type="ECO:0000256" key="4">
    <source>
        <dbReference type="ARBA" id="ARBA00022448"/>
    </source>
</evidence>
<feature type="transmembrane region" description="Helical" evidence="12">
    <location>
        <begin position="194"/>
        <end position="220"/>
    </location>
</feature>
<keyword evidence="7 12" id="KW-1005">Bacterial flagellum biogenesis</keyword>
<dbReference type="RefSeq" id="WP_163942519.1">
    <property type="nucleotide sequence ID" value="NZ_JAAIKC010000001.1"/>
</dbReference>
<dbReference type="FunFam" id="3.40.1690.10:FF:000001">
    <property type="entry name" value="Flagellar biosynthetic protein FlhB"/>
    <property type="match status" value="1"/>
</dbReference>
<comment type="similarity">
    <text evidence="2 12">Belongs to the type III secretion exporter family.</text>
</comment>
<dbReference type="InterPro" id="IPR029025">
    <property type="entry name" value="T3SS_substrate_exporter_C"/>
</dbReference>
<dbReference type="AlphaFoldDB" id="A0A6G3ZVF4"/>
<comment type="caution">
    <text evidence="13">The sequence shown here is derived from an EMBL/GenBank/DDBJ whole genome shotgun (WGS) entry which is preliminary data.</text>
</comment>
<evidence type="ECO:0000256" key="7">
    <source>
        <dbReference type="ARBA" id="ARBA00022795"/>
    </source>
</evidence>
<proteinExistence type="inferred from homology"/>
<evidence type="ECO:0000256" key="2">
    <source>
        <dbReference type="ARBA" id="ARBA00010690"/>
    </source>
</evidence>
<dbReference type="Gene3D" id="3.40.1690.10">
    <property type="entry name" value="secretion proteins EscU"/>
    <property type="match status" value="1"/>
</dbReference>
<evidence type="ECO:0000256" key="11">
    <source>
        <dbReference type="ARBA" id="ARBA00023225"/>
    </source>
</evidence>
<name>A0A6G3ZVF4_9BACL</name>
<comment type="function">
    <text evidence="12">Required for formation of the rod structure in the basal body of the flagellar apparatus. Together with FliI and FliH, may constitute the export apparatus of flagellin.</text>
</comment>
<keyword evidence="10 12" id="KW-0472">Membrane</keyword>
<dbReference type="Pfam" id="PF01312">
    <property type="entry name" value="Bac_export_2"/>
    <property type="match status" value="1"/>
</dbReference>
<feature type="transmembrane region" description="Helical" evidence="12">
    <location>
        <begin position="99"/>
        <end position="126"/>
    </location>
</feature>
<evidence type="ECO:0000256" key="1">
    <source>
        <dbReference type="ARBA" id="ARBA00004651"/>
    </source>
</evidence>
<evidence type="ECO:0000256" key="3">
    <source>
        <dbReference type="ARBA" id="ARBA00021622"/>
    </source>
</evidence>
<organism evidence="13">
    <name type="scientific">Paenibacillus sp. SYP-B3998</name>
    <dbReference type="NCBI Taxonomy" id="2678564"/>
    <lineage>
        <taxon>Bacteria</taxon>
        <taxon>Bacillati</taxon>
        <taxon>Bacillota</taxon>
        <taxon>Bacilli</taxon>
        <taxon>Bacillales</taxon>
        <taxon>Paenibacillaceae</taxon>
        <taxon>Paenibacillus</taxon>
    </lineage>
</organism>
<evidence type="ECO:0000256" key="9">
    <source>
        <dbReference type="ARBA" id="ARBA00022989"/>
    </source>
</evidence>
<protein>
    <recommendedName>
        <fullName evidence="3 12">Flagellar biosynthetic protein FlhB</fullName>
    </recommendedName>
</protein>
<evidence type="ECO:0000256" key="6">
    <source>
        <dbReference type="ARBA" id="ARBA00022692"/>
    </source>
</evidence>
<reference evidence="13" key="1">
    <citation type="submission" date="2020-02" db="EMBL/GenBank/DDBJ databases">
        <authorList>
            <person name="Shen X.-R."/>
            <person name="Zhang Y.-X."/>
        </authorList>
    </citation>
    <scope>NUCLEOTIDE SEQUENCE</scope>
    <source>
        <strain evidence="13">SYP-B3998</strain>
    </source>
</reference>
<keyword evidence="9 12" id="KW-1133">Transmembrane helix</keyword>
<comment type="subcellular location">
    <subcellularLocation>
        <location evidence="1">Cell membrane</location>
        <topology evidence="1">Multi-pass membrane protein</topology>
    </subcellularLocation>
</comment>
<keyword evidence="5 12" id="KW-1003">Cell membrane</keyword>
<dbReference type="PANTHER" id="PTHR30531">
    <property type="entry name" value="FLAGELLAR BIOSYNTHETIC PROTEIN FLHB"/>
    <property type="match status" value="1"/>
</dbReference>
<dbReference type="Gene3D" id="6.10.250.2080">
    <property type="match status" value="1"/>
</dbReference>
<keyword evidence="13" id="KW-0966">Cell projection</keyword>
<feature type="transmembrane region" description="Helical" evidence="12">
    <location>
        <begin position="155"/>
        <end position="174"/>
    </location>
</feature>
<dbReference type="GO" id="GO:0044780">
    <property type="term" value="P:bacterial-type flagellum assembly"/>
    <property type="evidence" value="ECO:0007669"/>
    <property type="project" value="InterPro"/>
</dbReference>
<evidence type="ECO:0000313" key="13">
    <source>
        <dbReference type="EMBL" id="NEW05561.1"/>
    </source>
</evidence>
<dbReference type="PANTHER" id="PTHR30531:SF12">
    <property type="entry name" value="FLAGELLAR BIOSYNTHETIC PROTEIN FLHB"/>
    <property type="match status" value="1"/>
</dbReference>
<dbReference type="PRINTS" id="PR00950">
    <property type="entry name" value="TYPE3IMSPROT"/>
</dbReference>
<dbReference type="EMBL" id="JAAIKC010000001">
    <property type="protein sequence ID" value="NEW05561.1"/>
    <property type="molecule type" value="Genomic_DNA"/>
</dbReference>
<feature type="transmembrane region" description="Helical" evidence="12">
    <location>
        <begin position="42"/>
        <end position="62"/>
    </location>
</feature>
<accession>A0A6G3ZVF4</accession>
<gene>
    <name evidence="12 13" type="primary">flhB</name>
    <name evidence="13" type="ORF">GK047_05950</name>
</gene>
<evidence type="ECO:0000256" key="5">
    <source>
        <dbReference type="ARBA" id="ARBA00022475"/>
    </source>
</evidence>
<dbReference type="InterPro" id="IPR006136">
    <property type="entry name" value="FlhB"/>
</dbReference>
<dbReference type="InterPro" id="IPR006135">
    <property type="entry name" value="T3SS_substrate_exporter"/>
</dbReference>
<evidence type="ECO:0000256" key="8">
    <source>
        <dbReference type="ARBA" id="ARBA00022927"/>
    </source>
</evidence>
<keyword evidence="13" id="KW-0969">Cilium</keyword>
<keyword evidence="4 12" id="KW-0813">Transport</keyword>
<keyword evidence="8 12" id="KW-0653">Protein transport</keyword>
<keyword evidence="11 12" id="KW-1006">Bacterial flagellum protein export</keyword>
<keyword evidence="13" id="KW-0282">Flagellum</keyword>
<sequence length="365" mass="41155">MSQQFRLQLDLQWFAGEKSEPATPKKRQEARKKGQVAKSMDLPAALILLFSFLAFLMFGTYMKERILRMFHNVFENQLTMDITAGNVQVLFVDLVRQGLLILAPIFILVLVIAFLANYGQIGFMFIGEPLLMKFSKINPISGFKRIFSMRTVMEFLKSSLKLSIIGYVVYTTLMAEKAKLFGLGHAPLESTFSFIAGVTLKLGIKIGAILIVLAVFDFIYQKYEHEKSLKMSKQDIKDEYKKSEGDPFIKGKIRAKQRQMAMQRMMQEVPKADVIITNPTHFAVALKYDASNMQAPTVIAKGTDYMALKIKEIAKQNGVLTMENKPLARAIYAQVEIGETIPGELFQAVAEVLAYVYKVKGKTNG</sequence>
<dbReference type="SUPFAM" id="SSF160544">
    <property type="entry name" value="EscU C-terminal domain-like"/>
    <property type="match status" value="1"/>
</dbReference>
<keyword evidence="6 12" id="KW-0812">Transmembrane</keyword>
<dbReference type="GO" id="GO:0009306">
    <property type="term" value="P:protein secretion"/>
    <property type="evidence" value="ECO:0007669"/>
    <property type="project" value="InterPro"/>
</dbReference>
<evidence type="ECO:0000256" key="10">
    <source>
        <dbReference type="ARBA" id="ARBA00023136"/>
    </source>
</evidence>
<dbReference type="NCBIfam" id="TIGR00328">
    <property type="entry name" value="flhB"/>
    <property type="match status" value="1"/>
</dbReference>